<evidence type="ECO:0000256" key="7">
    <source>
        <dbReference type="ARBA" id="ARBA00023002"/>
    </source>
</evidence>
<accession>A0A7S2XLJ2</accession>
<keyword evidence="2" id="KW-0150">Chloroplast</keyword>
<evidence type="ECO:0000259" key="12">
    <source>
        <dbReference type="PROSITE" id="PS51296"/>
    </source>
</evidence>
<dbReference type="InterPro" id="IPR015881">
    <property type="entry name" value="ARHD_Rieske_2Fe_2S"/>
</dbReference>
<dbReference type="AlphaFoldDB" id="A0A7S2XLJ2"/>
<evidence type="ECO:0000256" key="1">
    <source>
        <dbReference type="ARBA" id="ARBA00004229"/>
    </source>
</evidence>
<dbReference type="PANTHER" id="PTHR21266">
    <property type="entry name" value="IRON-SULFUR DOMAIN CONTAINING PROTEIN"/>
    <property type="match status" value="1"/>
</dbReference>
<dbReference type="PROSITE" id="PS00570">
    <property type="entry name" value="RING_HYDROXYL_ALPHA"/>
    <property type="match status" value="1"/>
</dbReference>
<dbReference type="InterPro" id="IPR050584">
    <property type="entry name" value="Cholesterol_7-desaturase"/>
</dbReference>
<evidence type="ECO:0000256" key="8">
    <source>
        <dbReference type="ARBA" id="ARBA00023004"/>
    </source>
</evidence>
<evidence type="ECO:0000313" key="13">
    <source>
        <dbReference type="EMBL" id="CAD9815297.1"/>
    </source>
</evidence>
<comment type="subcellular location">
    <subcellularLocation>
        <location evidence="1">Plastid</location>
        <location evidence="1">Chloroplast</location>
    </subcellularLocation>
</comment>
<keyword evidence="9" id="KW-0411">Iron-sulfur</keyword>
<evidence type="ECO:0000256" key="9">
    <source>
        <dbReference type="ARBA" id="ARBA00023014"/>
    </source>
</evidence>
<dbReference type="Pfam" id="PF08417">
    <property type="entry name" value="PaO"/>
    <property type="match status" value="1"/>
</dbReference>
<protein>
    <recommendedName>
        <fullName evidence="12">Rieske domain-containing protein</fullName>
    </recommendedName>
</protein>
<keyword evidence="4" id="KW-0001">2Fe-2S</keyword>
<dbReference type="GO" id="GO:0005506">
    <property type="term" value="F:iron ion binding"/>
    <property type="evidence" value="ECO:0007669"/>
    <property type="project" value="InterPro"/>
</dbReference>
<dbReference type="GO" id="GO:0010277">
    <property type="term" value="F:chlorophyllide a oxygenase activity"/>
    <property type="evidence" value="ECO:0007669"/>
    <property type="project" value="InterPro"/>
</dbReference>
<dbReference type="Pfam" id="PF00355">
    <property type="entry name" value="Rieske"/>
    <property type="match status" value="1"/>
</dbReference>
<keyword evidence="11" id="KW-1133">Transmembrane helix</keyword>
<dbReference type="InterPro" id="IPR017941">
    <property type="entry name" value="Rieske_2Fe-2S"/>
</dbReference>
<keyword evidence="3" id="KW-0934">Plastid</keyword>
<dbReference type="GO" id="GO:0009507">
    <property type="term" value="C:chloroplast"/>
    <property type="evidence" value="ECO:0007669"/>
    <property type="project" value="UniProtKB-SubCell"/>
</dbReference>
<proteinExistence type="predicted"/>
<keyword evidence="8" id="KW-0408">Iron</keyword>
<organism evidence="13">
    <name type="scientific">Attheya septentrionalis</name>
    <dbReference type="NCBI Taxonomy" id="420275"/>
    <lineage>
        <taxon>Eukaryota</taxon>
        <taxon>Sar</taxon>
        <taxon>Stramenopiles</taxon>
        <taxon>Ochrophyta</taxon>
        <taxon>Bacillariophyta</taxon>
        <taxon>Coscinodiscophyceae</taxon>
        <taxon>Chaetocerotophycidae</taxon>
        <taxon>Chaetocerotales</taxon>
        <taxon>Attheyaceae</taxon>
        <taxon>Attheya</taxon>
    </lineage>
</organism>
<dbReference type="InterPro" id="IPR013626">
    <property type="entry name" value="PaO"/>
</dbReference>
<keyword evidence="6" id="KW-0809">Transit peptide</keyword>
<evidence type="ECO:0000256" key="5">
    <source>
        <dbReference type="ARBA" id="ARBA00022723"/>
    </source>
</evidence>
<dbReference type="Gene3D" id="2.102.10.10">
    <property type="entry name" value="Rieske [2Fe-2S] iron-sulphur domain"/>
    <property type="match status" value="1"/>
</dbReference>
<dbReference type="EMBL" id="HBHQ01010576">
    <property type="protein sequence ID" value="CAD9815297.1"/>
    <property type="molecule type" value="Transcribed_RNA"/>
</dbReference>
<gene>
    <name evidence="13" type="ORF">ASEP1449_LOCUS7123</name>
</gene>
<reference evidence="13" key="1">
    <citation type="submission" date="2021-01" db="EMBL/GenBank/DDBJ databases">
        <authorList>
            <person name="Corre E."/>
            <person name="Pelletier E."/>
            <person name="Niang G."/>
            <person name="Scheremetjew M."/>
            <person name="Finn R."/>
            <person name="Kale V."/>
            <person name="Holt S."/>
            <person name="Cochrane G."/>
            <person name="Meng A."/>
            <person name="Brown T."/>
            <person name="Cohen L."/>
        </authorList>
    </citation>
    <scope>NUCLEOTIDE SEQUENCE</scope>
    <source>
        <strain evidence="13">CCMP2084</strain>
    </source>
</reference>
<dbReference type="PANTHER" id="PTHR21266:SF29">
    <property type="entry name" value="PROTEIN TIC 55, CHLOROPLASTIC"/>
    <property type="match status" value="1"/>
</dbReference>
<evidence type="ECO:0000256" key="10">
    <source>
        <dbReference type="SAM" id="MobiDB-lite"/>
    </source>
</evidence>
<keyword evidence="5" id="KW-0479">Metal-binding</keyword>
<evidence type="ECO:0000256" key="4">
    <source>
        <dbReference type="ARBA" id="ARBA00022714"/>
    </source>
</evidence>
<evidence type="ECO:0000256" key="6">
    <source>
        <dbReference type="ARBA" id="ARBA00022946"/>
    </source>
</evidence>
<sequence length="616" mass="68162">MTTGAQTGLLSRHKMKDLTSGSLVVLVVWISATLQLASPCDAFSIVSSHKFAVRGASSRVSPFCPRGTSRLRLSTVATSPPPTNDMQNIGDEGDDSSLPYDWKDQWYALTFADHLPKLSESAETVPAAVFGHPLVLWRGGAGDIGTIFCADDVCPHRAAALSEGRVRDGRLECLYHGWQYQGAADPASKKQNDDPDQDSNQKDGACVRIPQLAVGADIPKRSCLRMRETRVVEGIVWTWMGDGRSTREPPRSKEGLDDSTGQLKGWVVNDFQIDLPYDHSYLAENLIDPAHVPISHDRTPGGGKRENAQPYEMILDKDSVNNPQGFTGRFRNAGPDAQNATWFELQYEAPGIIRQSAKNGKFQFGAALHCMPLSLGKSRLLFRAYFTGLPWFARIMIESKPKWLRNLNSCKVLEQDVGLIATQEDHFARNKGRMLKDDFLLLASSDKFVGAYRQWLDRVGHGMPWFQGLASTSSTQGNNPLHHLNGKELAPGLDGAHHRASNEAVMETRYHRHVQKCPSTRNALKHVIRIKTTCLTLFVIALTLFSGLAPLAYANNSVTTSIVPVTRSMIILRKAVGCLLPSIPLLALGAGLTHKLEQRFYLSFRRKDQLRTEKGL</sequence>
<dbReference type="PROSITE" id="PS51296">
    <property type="entry name" value="RIESKE"/>
    <property type="match status" value="1"/>
</dbReference>
<keyword evidence="11" id="KW-0472">Membrane</keyword>
<keyword evidence="7" id="KW-0560">Oxidoreductase</keyword>
<name>A0A7S2XLJ2_9STRA</name>
<dbReference type="InterPro" id="IPR036922">
    <property type="entry name" value="Rieske_2Fe-2S_sf"/>
</dbReference>
<feature type="domain" description="Rieske" evidence="12">
    <location>
        <begin position="106"/>
        <end position="238"/>
    </location>
</feature>
<evidence type="ECO:0000256" key="3">
    <source>
        <dbReference type="ARBA" id="ARBA00022640"/>
    </source>
</evidence>
<dbReference type="SUPFAM" id="SSF50022">
    <property type="entry name" value="ISP domain"/>
    <property type="match status" value="1"/>
</dbReference>
<dbReference type="SUPFAM" id="SSF55961">
    <property type="entry name" value="Bet v1-like"/>
    <property type="match status" value="1"/>
</dbReference>
<dbReference type="Gene3D" id="3.90.380.10">
    <property type="entry name" value="Naphthalene 1,2-dioxygenase Alpha Subunit, Chain A, domain 1"/>
    <property type="match status" value="1"/>
</dbReference>
<feature type="transmembrane region" description="Helical" evidence="11">
    <location>
        <begin position="534"/>
        <end position="554"/>
    </location>
</feature>
<feature type="transmembrane region" description="Helical" evidence="11">
    <location>
        <begin position="574"/>
        <end position="596"/>
    </location>
</feature>
<dbReference type="GO" id="GO:0051537">
    <property type="term" value="F:2 iron, 2 sulfur cluster binding"/>
    <property type="evidence" value="ECO:0007669"/>
    <property type="project" value="UniProtKB-KW"/>
</dbReference>
<feature type="region of interest" description="Disordered" evidence="10">
    <location>
        <begin position="184"/>
        <end position="204"/>
    </location>
</feature>
<evidence type="ECO:0000256" key="2">
    <source>
        <dbReference type="ARBA" id="ARBA00022528"/>
    </source>
</evidence>
<evidence type="ECO:0000256" key="11">
    <source>
        <dbReference type="SAM" id="Phobius"/>
    </source>
</evidence>
<keyword evidence="11" id="KW-0812">Transmembrane</keyword>